<keyword evidence="2 5" id="KW-0863">Zinc-finger</keyword>
<dbReference type="InterPro" id="IPR006612">
    <property type="entry name" value="THAP_Znf"/>
</dbReference>
<proteinExistence type="predicted"/>
<evidence type="ECO:0000256" key="1">
    <source>
        <dbReference type="ARBA" id="ARBA00022723"/>
    </source>
</evidence>
<dbReference type="SMART" id="SM00980">
    <property type="entry name" value="THAP"/>
    <property type="match status" value="1"/>
</dbReference>
<evidence type="ECO:0000313" key="9">
    <source>
        <dbReference type="Proteomes" id="UP000261660"/>
    </source>
</evidence>
<dbReference type="PROSITE" id="PS50950">
    <property type="entry name" value="ZF_THAP"/>
    <property type="match status" value="1"/>
</dbReference>
<dbReference type="PANTHER" id="PTHR31751">
    <property type="entry name" value="SI:CH211-108C17.2-RELATED-RELATED"/>
    <property type="match status" value="1"/>
</dbReference>
<protein>
    <submittedName>
        <fullName evidence="8">Uncharacterized LOC109997803</fullName>
    </submittedName>
</protein>
<dbReference type="FunCoup" id="A0A3Q3FZQ2">
    <property type="interactions" value="1"/>
</dbReference>
<evidence type="ECO:0000259" key="7">
    <source>
        <dbReference type="PROSITE" id="PS50950"/>
    </source>
</evidence>
<reference evidence="8" key="1">
    <citation type="submission" date="2025-08" db="UniProtKB">
        <authorList>
            <consortium name="Ensembl"/>
        </authorList>
    </citation>
    <scope>IDENTIFICATION</scope>
</reference>
<dbReference type="GeneTree" id="ENSGT00940000163969"/>
<evidence type="ECO:0000256" key="3">
    <source>
        <dbReference type="ARBA" id="ARBA00022833"/>
    </source>
</evidence>
<keyword evidence="3" id="KW-0862">Zinc</keyword>
<evidence type="ECO:0000256" key="5">
    <source>
        <dbReference type="PROSITE-ProRule" id="PRU00309"/>
    </source>
</evidence>
<dbReference type="SUPFAM" id="SSF57716">
    <property type="entry name" value="Glucocorticoid receptor-like (DNA-binding domain)"/>
    <property type="match status" value="1"/>
</dbReference>
<dbReference type="SMART" id="SM00692">
    <property type="entry name" value="DM3"/>
    <property type="match status" value="1"/>
</dbReference>
<reference evidence="8" key="2">
    <citation type="submission" date="2025-09" db="UniProtKB">
        <authorList>
            <consortium name="Ensembl"/>
        </authorList>
    </citation>
    <scope>IDENTIFICATION</scope>
</reference>
<keyword evidence="4 5" id="KW-0238">DNA-binding</keyword>
<organism evidence="8 9">
    <name type="scientific">Labrus bergylta</name>
    <name type="common">ballan wrasse</name>
    <dbReference type="NCBI Taxonomy" id="56723"/>
    <lineage>
        <taxon>Eukaryota</taxon>
        <taxon>Metazoa</taxon>
        <taxon>Chordata</taxon>
        <taxon>Craniata</taxon>
        <taxon>Vertebrata</taxon>
        <taxon>Euteleostomi</taxon>
        <taxon>Actinopterygii</taxon>
        <taxon>Neopterygii</taxon>
        <taxon>Teleostei</taxon>
        <taxon>Neoteleostei</taxon>
        <taxon>Acanthomorphata</taxon>
        <taxon>Eupercaria</taxon>
        <taxon>Labriformes</taxon>
        <taxon>Labridae</taxon>
        <taxon>Labrus</taxon>
    </lineage>
</organism>
<feature type="region of interest" description="Disordered" evidence="6">
    <location>
        <begin position="118"/>
        <end position="151"/>
    </location>
</feature>
<evidence type="ECO:0000313" key="8">
    <source>
        <dbReference type="Ensembl" id="ENSLBEP00000026226.1"/>
    </source>
</evidence>
<dbReference type="Proteomes" id="UP000261660">
    <property type="component" value="Unplaced"/>
</dbReference>
<feature type="domain" description="THAP-type" evidence="7">
    <location>
        <begin position="1"/>
        <end position="80"/>
    </location>
</feature>
<keyword evidence="9" id="KW-1185">Reference proteome</keyword>
<dbReference type="Ensembl" id="ENSLBET00000027520.1">
    <property type="protein sequence ID" value="ENSLBEP00000026226.1"/>
    <property type="gene ID" value="ENSLBEG00000019978.1"/>
</dbReference>
<dbReference type="AlphaFoldDB" id="A0A3Q3FZQ2"/>
<accession>A0A3Q3FZQ2</accession>
<sequence>MGRRCVFGCASSRCLFPFPSSPWLRRRWLEFTHFEEGGLCANSRLCDRHFSDDSFDNLGMYTAGMACYLSLTENAIPSVYTVGTSPPVKPATRDVACQCEEDQDTPKIHRRSKAIQVRPLTKTTSSDTSDRCGGESDVPPQLTSSPLKRRWSETSESWEITVTTDDPDDPEVLSDSDYVPGDTQDAFSIEELGSACPTLYSTRKYMVYEDNLKQLFRMCPTCTRTCHIETVVVGTFVSVTQVCSHCLHKKVWKSQPHIGSIPAGNLQLSAAVAFNGASYNQIHKVLSSLRLECICPRTFFHHQRVFLQPTILLQRRAEQQQQVIEGAELSGKPITFGADSPDYVDNLQELLLEEVALNPGPYQELGDLE</sequence>
<dbReference type="Pfam" id="PF05485">
    <property type="entry name" value="THAP"/>
    <property type="match status" value="1"/>
</dbReference>
<dbReference type="PANTHER" id="PTHR31751:SF42">
    <property type="entry name" value="PROTEIN CBG10204"/>
    <property type="match status" value="1"/>
</dbReference>
<dbReference type="InParanoid" id="A0A3Q3FZQ2"/>
<evidence type="ECO:0000256" key="2">
    <source>
        <dbReference type="ARBA" id="ARBA00022771"/>
    </source>
</evidence>
<dbReference type="GO" id="GO:0003677">
    <property type="term" value="F:DNA binding"/>
    <property type="evidence" value="ECO:0007669"/>
    <property type="project" value="UniProtKB-UniRule"/>
</dbReference>
<evidence type="ECO:0000256" key="4">
    <source>
        <dbReference type="ARBA" id="ARBA00023125"/>
    </source>
</evidence>
<evidence type="ECO:0000256" key="6">
    <source>
        <dbReference type="SAM" id="MobiDB-lite"/>
    </source>
</evidence>
<keyword evidence="1" id="KW-0479">Metal-binding</keyword>
<dbReference type="GO" id="GO:0008270">
    <property type="term" value="F:zinc ion binding"/>
    <property type="evidence" value="ECO:0007669"/>
    <property type="project" value="UniProtKB-KW"/>
</dbReference>
<name>A0A3Q3FZQ2_9LABR</name>
<dbReference type="OrthoDB" id="5982876at2759"/>